<protein>
    <recommendedName>
        <fullName evidence="4">Retrotransposon gag domain-containing protein</fullName>
    </recommendedName>
</protein>
<proteinExistence type="predicted"/>
<dbReference type="AlphaFoldDB" id="A0A371HFR4"/>
<evidence type="ECO:0000313" key="3">
    <source>
        <dbReference type="Proteomes" id="UP000257109"/>
    </source>
</evidence>
<gene>
    <name evidence="2" type="ORF">CR513_15103</name>
</gene>
<feature type="region of interest" description="Disordered" evidence="1">
    <location>
        <begin position="43"/>
        <end position="75"/>
    </location>
</feature>
<dbReference type="OrthoDB" id="1752268at2759"/>
<accession>A0A371HFR4</accession>
<feature type="non-terminal residue" evidence="2">
    <location>
        <position position="1"/>
    </location>
</feature>
<reference evidence="2" key="1">
    <citation type="submission" date="2018-05" db="EMBL/GenBank/DDBJ databases">
        <title>Draft genome of Mucuna pruriens seed.</title>
        <authorList>
            <person name="Nnadi N.E."/>
            <person name="Vos R."/>
            <person name="Hasami M.H."/>
            <person name="Devisetty U.K."/>
            <person name="Aguiy J.C."/>
        </authorList>
    </citation>
    <scope>NUCLEOTIDE SEQUENCE [LARGE SCALE GENOMIC DNA]</scope>
    <source>
        <strain evidence="2">JCA_2017</strain>
    </source>
</reference>
<evidence type="ECO:0000256" key="1">
    <source>
        <dbReference type="SAM" id="MobiDB-lite"/>
    </source>
</evidence>
<keyword evidence="3" id="KW-1185">Reference proteome</keyword>
<dbReference type="Proteomes" id="UP000257109">
    <property type="component" value="Unassembled WGS sequence"/>
</dbReference>
<evidence type="ECO:0000313" key="2">
    <source>
        <dbReference type="EMBL" id="RDY01554.1"/>
    </source>
</evidence>
<evidence type="ECO:0008006" key="4">
    <source>
        <dbReference type="Google" id="ProtNLM"/>
    </source>
</evidence>
<comment type="caution">
    <text evidence="2">The sequence shown here is derived from an EMBL/GenBank/DDBJ whole genome shotgun (WGS) entry which is preliminary data.</text>
</comment>
<sequence>MGKDKDGWCDFHQAFGHVTEDCWALKTQIEKMMSDANRGAIVREGQLAPAGGKGAGRVKESPLTGEQQPPFLEEG</sequence>
<name>A0A371HFR4_MUCPR</name>
<dbReference type="EMBL" id="QJKJ01002743">
    <property type="protein sequence ID" value="RDY01554.1"/>
    <property type="molecule type" value="Genomic_DNA"/>
</dbReference>
<organism evidence="2 3">
    <name type="scientific">Mucuna pruriens</name>
    <name type="common">Velvet bean</name>
    <name type="synonym">Dolichos pruriens</name>
    <dbReference type="NCBI Taxonomy" id="157652"/>
    <lineage>
        <taxon>Eukaryota</taxon>
        <taxon>Viridiplantae</taxon>
        <taxon>Streptophyta</taxon>
        <taxon>Embryophyta</taxon>
        <taxon>Tracheophyta</taxon>
        <taxon>Spermatophyta</taxon>
        <taxon>Magnoliopsida</taxon>
        <taxon>eudicotyledons</taxon>
        <taxon>Gunneridae</taxon>
        <taxon>Pentapetalae</taxon>
        <taxon>rosids</taxon>
        <taxon>fabids</taxon>
        <taxon>Fabales</taxon>
        <taxon>Fabaceae</taxon>
        <taxon>Papilionoideae</taxon>
        <taxon>50 kb inversion clade</taxon>
        <taxon>NPAAA clade</taxon>
        <taxon>indigoferoid/millettioid clade</taxon>
        <taxon>Phaseoleae</taxon>
        <taxon>Mucuna</taxon>
    </lineage>
</organism>